<feature type="non-terminal residue" evidence="1">
    <location>
        <position position="1"/>
    </location>
</feature>
<evidence type="ECO:0000313" key="1">
    <source>
        <dbReference type="EMBL" id="MBO3273555.1"/>
    </source>
</evidence>
<comment type="caution">
    <text evidence="1">The sequence shown here is derived from an EMBL/GenBank/DDBJ whole genome shotgun (WGS) entry which is preliminary data.</text>
</comment>
<accession>A0ABS3TLH7</accession>
<proteinExistence type="predicted"/>
<gene>
    <name evidence="1" type="ORF">J4D97_23140</name>
</gene>
<keyword evidence="2" id="KW-1185">Reference proteome</keyword>
<dbReference type="Proteomes" id="UP000670527">
    <property type="component" value="Unassembled WGS sequence"/>
</dbReference>
<protein>
    <submittedName>
        <fullName evidence="1">Uncharacterized protein</fullName>
    </submittedName>
</protein>
<dbReference type="RefSeq" id="WP_208309648.1">
    <property type="nucleotide sequence ID" value="NZ_JAGETX010000101.1"/>
</dbReference>
<reference evidence="1 2" key="1">
    <citation type="submission" date="2021-03" db="EMBL/GenBank/DDBJ databases">
        <authorList>
            <person name="Kim M.K."/>
        </authorList>
    </citation>
    <scope>NUCLEOTIDE SEQUENCE [LARGE SCALE GENOMIC DNA]</scope>
    <source>
        <strain evidence="1 2">BT507</strain>
    </source>
</reference>
<evidence type="ECO:0000313" key="2">
    <source>
        <dbReference type="Proteomes" id="UP000670527"/>
    </source>
</evidence>
<name>A0ABS3TLH7_9BACT</name>
<sequence length="105" mass="12260">LKLIKFNPMNRKEYLRIFSQSKAIVDVSNAKQTGMAMRVIDAIGSGKKVLTTNTWVRLQDDYNPHYMHVIDLRKIEIPNLFLENETIESSKDYSIDKWLKNLFIG</sequence>
<dbReference type="EMBL" id="JAGETX010000101">
    <property type="protein sequence ID" value="MBO3273555.1"/>
    <property type="molecule type" value="Genomic_DNA"/>
</dbReference>
<organism evidence="1 2">
    <name type="scientific">Hymenobacter defluvii</name>
    <dbReference type="NCBI Taxonomy" id="2054411"/>
    <lineage>
        <taxon>Bacteria</taxon>
        <taxon>Pseudomonadati</taxon>
        <taxon>Bacteroidota</taxon>
        <taxon>Cytophagia</taxon>
        <taxon>Cytophagales</taxon>
        <taxon>Hymenobacteraceae</taxon>
        <taxon>Hymenobacter</taxon>
    </lineage>
</organism>